<name>D4KCA4_9FIRM</name>
<dbReference type="HOGENOM" id="CLU_2142175_0_0_9"/>
<evidence type="ECO:0000313" key="2">
    <source>
        <dbReference type="Proteomes" id="UP000007059"/>
    </source>
</evidence>
<accession>D4KCA4</accession>
<reference evidence="1 2" key="2">
    <citation type="submission" date="2010-03" db="EMBL/GenBank/DDBJ databases">
        <authorList>
            <person name="Pajon A."/>
        </authorList>
    </citation>
    <scope>NUCLEOTIDE SEQUENCE [LARGE SCALE GENOMIC DNA]</scope>
    <source>
        <strain evidence="1 2">SL3/3</strain>
    </source>
</reference>
<dbReference type="RefSeq" id="WP_015537988.1">
    <property type="nucleotide sequence ID" value="NC_021020.1"/>
</dbReference>
<proteinExistence type="predicted"/>
<evidence type="ECO:0000313" key="1">
    <source>
        <dbReference type="EMBL" id="CBL02467.1"/>
    </source>
</evidence>
<dbReference type="Proteomes" id="UP000007059">
    <property type="component" value="Chromosome"/>
</dbReference>
<reference evidence="1 2" key="1">
    <citation type="submission" date="2010-03" db="EMBL/GenBank/DDBJ databases">
        <title>The genome sequence of Faecalibacterium prausnitzii SL3/3.</title>
        <authorList>
            <consortium name="metaHIT consortium -- http://www.metahit.eu/"/>
            <person name="Pajon A."/>
            <person name="Turner K."/>
            <person name="Parkhill J."/>
            <person name="Duncan S."/>
            <person name="Flint H."/>
        </authorList>
    </citation>
    <scope>NUCLEOTIDE SEQUENCE [LARGE SCALE GENOMIC DNA]</scope>
    <source>
        <strain evidence="1 2">SL3/3</strain>
    </source>
</reference>
<dbReference type="KEGG" id="fpa:FPR_22880"/>
<dbReference type="AlphaFoldDB" id="D4KCA4"/>
<protein>
    <submittedName>
        <fullName evidence="1">Uncharacterized protein</fullName>
    </submittedName>
</protein>
<dbReference type="EMBL" id="FP929046">
    <property type="protein sequence ID" value="CBL02467.1"/>
    <property type="molecule type" value="Genomic_DNA"/>
</dbReference>
<gene>
    <name evidence="1" type="ORF">FPR_22880</name>
</gene>
<sequence>MKIKLEIENDCGLFKANNNEEPDRLKIYDSNGEYTEYIDVSDVITEEMDDLYLAATNKDSHYVATRLAKLLYNQGSEIVGVIDNADFGHLYELYGEEFVNRIGNCALVFKEV</sequence>
<organism evidence="1 2">
    <name type="scientific">Faecalibacterium prausnitzii SL3/3</name>
    <dbReference type="NCBI Taxonomy" id="657322"/>
    <lineage>
        <taxon>Bacteria</taxon>
        <taxon>Bacillati</taxon>
        <taxon>Bacillota</taxon>
        <taxon>Clostridia</taxon>
        <taxon>Eubacteriales</taxon>
        <taxon>Oscillospiraceae</taxon>
        <taxon>Faecalibacterium</taxon>
    </lineage>
</organism>